<sequence>MERELARILAELEEFGEANDRAAADRGHKMLNITHDTGVLLTLLLRNGRCREVLEVGTSNGYSTLWLAHAVGPGGRVTTVEHSPHKREMAAENFRRAGLAPRIRQVAGEAGEFLASCGAGAFDFVFLDSDRGQYADWWPALQRILAPGCLLVVDNAVSHAHELKDFVQRVEASEGYLSSLLPVGKGEFVVLKAT</sequence>
<dbReference type="EMBL" id="BMVF01000013">
    <property type="protein sequence ID" value="GHD92899.1"/>
    <property type="molecule type" value="Genomic_DNA"/>
</dbReference>
<keyword evidence="1" id="KW-0489">Methyltransferase</keyword>
<dbReference type="PANTHER" id="PTHR43167:SF1">
    <property type="entry name" value="PUTATIVE (AFU_ORTHOLOGUE AFUA_6G01830)-RELATED"/>
    <property type="match status" value="1"/>
</dbReference>
<dbReference type="SUPFAM" id="SSF53335">
    <property type="entry name" value="S-adenosyl-L-methionine-dependent methyltransferases"/>
    <property type="match status" value="1"/>
</dbReference>
<keyword evidence="2" id="KW-0808">Transferase</keyword>
<evidence type="ECO:0000256" key="1">
    <source>
        <dbReference type="ARBA" id="ARBA00022603"/>
    </source>
</evidence>
<dbReference type="Pfam" id="PF01596">
    <property type="entry name" value="Methyltransf_3"/>
    <property type="match status" value="1"/>
</dbReference>
<evidence type="ECO:0000313" key="5">
    <source>
        <dbReference type="Proteomes" id="UP000608955"/>
    </source>
</evidence>
<dbReference type="InterPro" id="IPR002935">
    <property type="entry name" value="SAM_O-MeTrfase"/>
</dbReference>
<evidence type="ECO:0000256" key="2">
    <source>
        <dbReference type="ARBA" id="ARBA00022679"/>
    </source>
</evidence>
<dbReference type="Proteomes" id="UP000608955">
    <property type="component" value="Unassembled WGS sequence"/>
</dbReference>
<keyword evidence="3" id="KW-0949">S-adenosyl-L-methionine</keyword>
<gene>
    <name evidence="4" type="ORF">GCM10010508_47560</name>
</gene>
<dbReference type="PROSITE" id="PS51682">
    <property type="entry name" value="SAM_OMT_I"/>
    <property type="match status" value="1"/>
</dbReference>
<dbReference type="GO" id="GO:0008171">
    <property type="term" value="F:O-methyltransferase activity"/>
    <property type="evidence" value="ECO:0007669"/>
    <property type="project" value="InterPro"/>
</dbReference>
<evidence type="ECO:0000256" key="3">
    <source>
        <dbReference type="ARBA" id="ARBA00022691"/>
    </source>
</evidence>
<name>A0A919CWU0_9ACTN</name>
<dbReference type="GO" id="GO:0032259">
    <property type="term" value="P:methylation"/>
    <property type="evidence" value="ECO:0007669"/>
    <property type="project" value="UniProtKB-KW"/>
</dbReference>
<dbReference type="AlphaFoldDB" id="A0A919CWU0"/>
<protein>
    <submittedName>
        <fullName evidence="4">O-methyltransferase</fullName>
    </submittedName>
</protein>
<proteinExistence type="predicted"/>
<organism evidence="4 5">
    <name type="scientific">Streptomyces naganishii JCM 4654</name>
    <dbReference type="NCBI Taxonomy" id="1306179"/>
    <lineage>
        <taxon>Bacteria</taxon>
        <taxon>Bacillati</taxon>
        <taxon>Actinomycetota</taxon>
        <taxon>Actinomycetes</taxon>
        <taxon>Kitasatosporales</taxon>
        <taxon>Streptomycetaceae</taxon>
        <taxon>Streptomyces</taxon>
    </lineage>
</organism>
<reference evidence="4" key="1">
    <citation type="journal article" date="2014" name="Int. J. Syst. Evol. Microbiol.">
        <title>Complete genome sequence of Corynebacterium casei LMG S-19264T (=DSM 44701T), isolated from a smear-ripened cheese.</title>
        <authorList>
            <consortium name="US DOE Joint Genome Institute (JGI-PGF)"/>
            <person name="Walter F."/>
            <person name="Albersmeier A."/>
            <person name="Kalinowski J."/>
            <person name="Ruckert C."/>
        </authorList>
    </citation>
    <scope>NUCLEOTIDE SEQUENCE</scope>
    <source>
        <strain evidence="4">JCM 4654</strain>
    </source>
</reference>
<dbReference type="InterPro" id="IPR029063">
    <property type="entry name" value="SAM-dependent_MTases_sf"/>
</dbReference>
<dbReference type="PANTHER" id="PTHR43167">
    <property type="entry name" value="PUTATIVE (AFU_ORTHOLOGUE AFUA_6G01830)-RELATED"/>
    <property type="match status" value="1"/>
</dbReference>
<keyword evidence="5" id="KW-1185">Reference proteome</keyword>
<accession>A0A919CWU0</accession>
<evidence type="ECO:0000313" key="4">
    <source>
        <dbReference type="EMBL" id="GHD92899.1"/>
    </source>
</evidence>
<dbReference type="Gene3D" id="3.40.50.150">
    <property type="entry name" value="Vaccinia Virus protein VP39"/>
    <property type="match status" value="1"/>
</dbReference>
<dbReference type="RefSeq" id="WP_190179861.1">
    <property type="nucleotide sequence ID" value="NZ_BMVF01000013.1"/>
</dbReference>
<comment type="caution">
    <text evidence="4">The sequence shown here is derived from an EMBL/GenBank/DDBJ whole genome shotgun (WGS) entry which is preliminary data.</text>
</comment>
<dbReference type="CDD" id="cd02440">
    <property type="entry name" value="AdoMet_MTases"/>
    <property type="match status" value="1"/>
</dbReference>
<reference evidence="4" key="2">
    <citation type="submission" date="2020-09" db="EMBL/GenBank/DDBJ databases">
        <authorList>
            <person name="Sun Q."/>
            <person name="Ohkuma M."/>
        </authorList>
    </citation>
    <scope>NUCLEOTIDE SEQUENCE</scope>
    <source>
        <strain evidence="4">JCM 4654</strain>
    </source>
</reference>